<dbReference type="Proteomes" id="UP000625283">
    <property type="component" value="Unassembled WGS sequence"/>
</dbReference>
<sequence length="127" mass="14998">MENILQQLVIEIARSNDLSEKQYETFLVQQAILQKQGQLMELLQRRFGIMEDLMLKMCEILDRDLLSLLDQPLLFKQDVMKKLCISDATFRNYVADEKLDPMKLGKTEYFFARDLAKQLLKTRKGHQ</sequence>
<dbReference type="EMBL" id="JAERTY010000002">
    <property type="protein sequence ID" value="MBL1408221.1"/>
    <property type="molecule type" value="Genomic_DNA"/>
</dbReference>
<evidence type="ECO:0000313" key="2">
    <source>
        <dbReference type="EMBL" id="MBL1408221.1"/>
    </source>
</evidence>
<accession>A0ABS1R2W3</accession>
<evidence type="ECO:0000313" key="3">
    <source>
        <dbReference type="Proteomes" id="UP000625283"/>
    </source>
</evidence>
<keyword evidence="3" id="KW-1185">Reference proteome</keyword>
<proteinExistence type="predicted"/>
<organism evidence="2 3">
    <name type="scientific">Sphingobacterium faecale</name>
    <dbReference type="NCBI Taxonomy" id="2803775"/>
    <lineage>
        <taxon>Bacteria</taxon>
        <taxon>Pseudomonadati</taxon>
        <taxon>Bacteroidota</taxon>
        <taxon>Sphingobacteriia</taxon>
        <taxon>Sphingobacteriales</taxon>
        <taxon>Sphingobacteriaceae</taxon>
        <taxon>Sphingobacterium</taxon>
    </lineage>
</organism>
<evidence type="ECO:0008006" key="4">
    <source>
        <dbReference type="Google" id="ProtNLM"/>
    </source>
</evidence>
<reference evidence="2 3" key="1">
    <citation type="submission" date="2021-01" db="EMBL/GenBank/DDBJ databases">
        <title>C459-1 draft genome sequence.</title>
        <authorList>
            <person name="Zhang X.-F."/>
        </authorList>
    </citation>
    <scope>NUCLEOTIDE SEQUENCE [LARGE SCALE GENOMIC DNA]</scope>
    <source>
        <strain evidence="3">C459-1</strain>
        <strain evidence="2">C459-1T</strain>
    </source>
</reference>
<gene>
    <name evidence="1" type="ORF">JKG61_04850</name>
    <name evidence="2" type="ORF">JKG61_05600</name>
</gene>
<comment type="caution">
    <text evidence="2">The sequence shown here is derived from an EMBL/GenBank/DDBJ whole genome shotgun (WGS) entry which is preliminary data.</text>
</comment>
<evidence type="ECO:0000313" key="1">
    <source>
        <dbReference type="EMBL" id="MBL1408071.1"/>
    </source>
</evidence>
<protein>
    <recommendedName>
        <fullName evidence="4">DNA-binding protein</fullName>
    </recommendedName>
</protein>
<dbReference type="RefSeq" id="WP_202101848.1">
    <property type="nucleotide sequence ID" value="NZ_JAERTY010000002.1"/>
</dbReference>
<name>A0ABS1R2W3_9SPHI</name>
<dbReference type="EMBL" id="JAERTY010000002">
    <property type="protein sequence ID" value="MBL1408071.1"/>
    <property type="molecule type" value="Genomic_DNA"/>
</dbReference>